<dbReference type="InterPro" id="IPR025442">
    <property type="entry name" value="DUF4185"/>
</dbReference>
<accession>A0ABS4WZC9</accession>
<name>A0ABS4WZC9_9MICO</name>
<dbReference type="Proteomes" id="UP001519290">
    <property type="component" value="Unassembled WGS sequence"/>
</dbReference>
<feature type="signal peptide" evidence="1">
    <location>
        <begin position="1"/>
        <end position="28"/>
    </location>
</feature>
<feature type="domain" description="DUF4185" evidence="2">
    <location>
        <begin position="177"/>
        <end position="338"/>
    </location>
</feature>
<evidence type="ECO:0000259" key="2">
    <source>
        <dbReference type="Pfam" id="PF13810"/>
    </source>
</evidence>
<reference evidence="3 4" key="1">
    <citation type="submission" date="2021-03" db="EMBL/GenBank/DDBJ databases">
        <title>Sequencing the genomes of 1000 actinobacteria strains.</title>
        <authorList>
            <person name="Klenk H.-P."/>
        </authorList>
    </citation>
    <scope>NUCLEOTIDE SEQUENCE [LARGE SCALE GENOMIC DNA]</scope>
    <source>
        <strain evidence="3 4">DSM 14566</strain>
    </source>
</reference>
<dbReference type="PROSITE" id="PS51318">
    <property type="entry name" value="TAT"/>
    <property type="match status" value="1"/>
</dbReference>
<gene>
    <name evidence="3" type="ORF">JOF43_001514</name>
</gene>
<dbReference type="Pfam" id="PF13810">
    <property type="entry name" value="DUF4185"/>
    <property type="match status" value="1"/>
</dbReference>
<proteinExistence type="predicted"/>
<protein>
    <recommendedName>
        <fullName evidence="2">DUF4185 domain-containing protein</fullName>
    </recommendedName>
</protein>
<keyword evidence="4" id="KW-1185">Reference proteome</keyword>
<dbReference type="InterPro" id="IPR006311">
    <property type="entry name" value="TAT_signal"/>
</dbReference>
<sequence>MTDQRFSRRTLGAATAVGLTSTAVPALAAPPERKPVLDIGRAAPAQALIDALNRYGDRGPGWSGGDSTYSVPLTGRTSALIFSDTFLGPVAANGTRSRKAPFLNNSIVLTSGAGTDRFRFSTVTGHRDEDPAALVTTEDTATNWYWFGAGTKRSAREIHVMALLLERTGDGPFDFAWASTAVARLDAQKGTLHSLREAPSEADIQWASWIERIGPWLYVYGVRDRGADKRLFLARVSRASLGDRSAWRFWTGHAWSRAEGDAQEIASAVANEVSVAAFHGGYLLITQDTSVALNTQVVASWAKHPEGPFTEKTPLFTMDTSGTRGTQVYAYNAHEHPQWRRGHTVLVSYNVNSFDSEELYEDAAIYRPRFVRIPVRVRGGAQGDGAGRSQGR</sequence>
<evidence type="ECO:0000313" key="3">
    <source>
        <dbReference type="EMBL" id="MBP2381557.1"/>
    </source>
</evidence>
<dbReference type="RefSeq" id="WP_209900811.1">
    <property type="nucleotide sequence ID" value="NZ_BAAAJW010000002.1"/>
</dbReference>
<keyword evidence="1" id="KW-0732">Signal</keyword>
<comment type="caution">
    <text evidence="3">The sequence shown here is derived from an EMBL/GenBank/DDBJ whole genome shotgun (WGS) entry which is preliminary data.</text>
</comment>
<organism evidence="3 4">
    <name type="scientific">Brachybacterium sacelli</name>
    <dbReference type="NCBI Taxonomy" id="173364"/>
    <lineage>
        <taxon>Bacteria</taxon>
        <taxon>Bacillati</taxon>
        <taxon>Actinomycetota</taxon>
        <taxon>Actinomycetes</taxon>
        <taxon>Micrococcales</taxon>
        <taxon>Dermabacteraceae</taxon>
        <taxon>Brachybacterium</taxon>
    </lineage>
</organism>
<feature type="chain" id="PRO_5047330032" description="DUF4185 domain-containing protein" evidence="1">
    <location>
        <begin position="29"/>
        <end position="392"/>
    </location>
</feature>
<evidence type="ECO:0000313" key="4">
    <source>
        <dbReference type="Proteomes" id="UP001519290"/>
    </source>
</evidence>
<evidence type="ECO:0000256" key="1">
    <source>
        <dbReference type="SAM" id="SignalP"/>
    </source>
</evidence>
<dbReference type="EMBL" id="JAGIOD010000001">
    <property type="protein sequence ID" value="MBP2381557.1"/>
    <property type="molecule type" value="Genomic_DNA"/>
</dbReference>